<name>A0AA39XIM0_9PEZI</name>
<dbReference type="AlphaFoldDB" id="A0AA39XIM0"/>
<sequence>MDTYTPVMRKPPLPDLVRLQAELASFPFDKIGSLYQDETDPDHFIIGPHPVTAAPIEVAALIPVEAMEDWAPPDLPEYATDDSGMEWEPSQRKKYRELLRAAEIEVGKKKRKEASTGTANGTDTGTIATPVADVVFTDATYVLKGLEDYVYMEGMRDMRMEEYMKYLVKLIFTRACI</sequence>
<gene>
    <name evidence="1" type="ORF">B0T17DRAFT_594227</name>
</gene>
<evidence type="ECO:0000313" key="2">
    <source>
        <dbReference type="Proteomes" id="UP001174934"/>
    </source>
</evidence>
<protein>
    <submittedName>
        <fullName evidence="1">Uncharacterized protein</fullName>
    </submittedName>
</protein>
<evidence type="ECO:0000313" key="1">
    <source>
        <dbReference type="EMBL" id="KAK0634345.1"/>
    </source>
</evidence>
<dbReference type="Proteomes" id="UP001174934">
    <property type="component" value="Unassembled WGS sequence"/>
</dbReference>
<comment type="caution">
    <text evidence="1">The sequence shown here is derived from an EMBL/GenBank/DDBJ whole genome shotgun (WGS) entry which is preliminary data.</text>
</comment>
<accession>A0AA39XIM0</accession>
<dbReference type="EMBL" id="JAULSR010000001">
    <property type="protein sequence ID" value="KAK0634345.1"/>
    <property type="molecule type" value="Genomic_DNA"/>
</dbReference>
<keyword evidence="2" id="KW-1185">Reference proteome</keyword>
<proteinExistence type="predicted"/>
<organism evidence="1 2">
    <name type="scientific">Bombardia bombarda</name>
    <dbReference type="NCBI Taxonomy" id="252184"/>
    <lineage>
        <taxon>Eukaryota</taxon>
        <taxon>Fungi</taxon>
        <taxon>Dikarya</taxon>
        <taxon>Ascomycota</taxon>
        <taxon>Pezizomycotina</taxon>
        <taxon>Sordariomycetes</taxon>
        <taxon>Sordariomycetidae</taxon>
        <taxon>Sordariales</taxon>
        <taxon>Lasiosphaeriaceae</taxon>
        <taxon>Bombardia</taxon>
    </lineage>
</organism>
<reference evidence="1" key="1">
    <citation type="submission" date="2023-06" db="EMBL/GenBank/DDBJ databases">
        <title>Genome-scale phylogeny and comparative genomics of the fungal order Sordariales.</title>
        <authorList>
            <consortium name="Lawrence Berkeley National Laboratory"/>
            <person name="Hensen N."/>
            <person name="Bonometti L."/>
            <person name="Westerberg I."/>
            <person name="Brannstrom I.O."/>
            <person name="Guillou S."/>
            <person name="Cros-Aarteil S."/>
            <person name="Calhoun S."/>
            <person name="Haridas S."/>
            <person name="Kuo A."/>
            <person name="Mondo S."/>
            <person name="Pangilinan J."/>
            <person name="Riley R."/>
            <person name="LaButti K."/>
            <person name="Andreopoulos B."/>
            <person name="Lipzen A."/>
            <person name="Chen C."/>
            <person name="Yanf M."/>
            <person name="Daum C."/>
            <person name="Ng V."/>
            <person name="Clum A."/>
            <person name="Steindorff A."/>
            <person name="Ohm R."/>
            <person name="Martin F."/>
            <person name="Silar P."/>
            <person name="Natvig D."/>
            <person name="Lalanne C."/>
            <person name="Gautier V."/>
            <person name="Ament-velasquez S.L."/>
            <person name="Kruys A."/>
            <person name="Hutchinson M.I."/>
            <person name="Powell A.J."/>
            <person name="Barry K."/>
            <person name="Miller A.N."/>
            <person name="Grigoriev I.V."/>
            <person name="Debuchy R."/>
            <person name="Gladieux P."/>
            <person name="Thoren M.H."/>
            <person name="Johannesson H."/>
        </authorList>
    </citation>
    <scope>NUCLEOTIDE SEQUENCE</scope>
    <source>
        <strain evidence="1">SMH3391-2</strain>
    </source>
</reference>